<dbReference type="GeneID" id="115740970"/>
<evidence type="ECO:0000313" key="1">
    <source>
        <dbReference type="Proteomes" id="UP000827889"/>
    </source>
</evidence>
<evidence type="ECO:0000313" key="2">
    <source>
        <dbReference type="RefSeq" id="XP_048133928.1"/>
    </source>
</evidence>
<dbReference type="RefSeq" id="XP_048133928.1">
    <property type="nucleotide sequence ID" value="XM_048277971.1"/>
</dbReference>
<name>A0ABM3HBE1_9MYRT</name>
<gene>
    <name evidence="2" type="primary">LOC115740970</name>
</gene>
<dbReference type="Proteomes" id="UP000827889">
    <property type="component" value="Chromosome 4"/>
</dbReference>
<protein>
    <submittedName>
        <fullName evidence="2">Uncharacterized protein LOC115740970</fullName>
    </submittedName>
</protein>
<reference evidence="2" key="1">
    <citation type="submission" date="2025-08" db="UniProtKB">
        <authorList>
            <consortium name="RefSeq"/>
        </authorList>
    </citation>
    <scope>IDENTIFICATION</scope>
    <source>
        <tissue evidence="2">Leaf</tissue>
    </source>
</reference>
<keyword evidence="1" id="KW-1185">Reference proteome</keyword>
<organism evidence="1 2">
    <name type="scientific">Rhodamnia argentea</name>
    <dbReference type="NCBI Taxonomy" id="178133"/>
    <lineage>
        <taxon>Eukaryota</taxon>
        <taxon>Viridiplantae</taxon>
        <taxon>Streptophyta</taxon>
        <taxon>Embryophyta</taxon>
        <taxon>Tracheophyta</taxon>
        <taxon>Spermatophyta</taxon>
        <taxon>Magnoliopsida</taxon>
        <taxon>eudicotyledons</taxon>
        <taxon>Gunneridae</taxon>
        <taxon>Pentapetalae</taxon>
        <taxon>rosids</taxon>
        <taxon>malvids</taxon>
        <taxon>Myrtales</taxon>
        <taxon>Myrtaceae</taxon>
        <taxon>Myrtoideae</taxon>
        <taxon>Myrteae</taxon>
        <taxon>Australasian group</taxon>
        <taxon>Rhodamnia</taxon>
    </lineage>
</organism>
<sequence length="175" mass="19480">MSTSTRTLAQPLHCLALFADERRRRDRPHGSPARGAHGEWRESKRSLSSLLLAHPIVVPRSKGLDPLERACLPAVISSQLQIKGLVLHALTFYIFGNGNDYAALNSVDQCLGLLQSIPQDVLDKGKAAAEPSRIPGDMDIQISSESYRLGYWEFLSVMVFRCTILNEIHIMADER</sequence>
<proteinExistence type="predicted"/>
<accession>A0ABM3HBE1</accession>